<dbReference type="AlphaFoldDB" id="A0A6G0SYJ8"/>
<accession>A0A6G0SYJ8</accession>
<dbReference type="Proteomes" id="UP000475862">
    <property type="component" value="Unassembled WGS sequence"/>
</dbReference>
<dbReference type="PANTHER" id="PTHR10492">
    <property type="match status" value="1"/>
</dbReference>
<dbReference type="PANTHER" id="PTHR10492:SF90">
    <property type="entry name" value="ATP-DEPENDENT DNA HELICASE"/>
    <property type="match status" value="1"/>
</dbReference>
<organism evidence="1 2">
    <name type="scientific">Aphis glycines</name>
    <name type="common">Soybean aphid</name>
    <dbReference type="NCBI Taxonomy" id="307491"/>
    <lineage>
        <taxon>Eukaryota</taxon>
        <taxon>Metazoa</taxon>
        <taxon>Ecdysozoa</taxon>
        <taxon>Arthropoda</taxon>
        <taxon>Hexapoda</taxon>
        <taxon>Insecta</taxon>
        <taxon>Pterygota</taxon>
        <taxon>Neoptera</taxon>
        <taxon>Paraneoptera</taxon>
        <taxon>Hemiptera</taxon>
        <taxon>Sternorrhyncha</taxon>
        <taxon>Aphidomorpha</taxon>
        <taxon>Aphidoidea</taxon>
        <taxon>Aphididae</taxon>
        <taxon>Aphidini</taxon>
        <taxon>Aphis</taxon>
        <taxon>Aphis</taxon>
    </lineage>
</organism>
<reference evidence="1 2" key="1">
    <citation type="submission" date="2019-08" db="EMBL/GenBank/DDBJ databases">
        <title>The genome of the soybean aphid Biotype 1, its phylome, world population structure and adaptation to the North American continent.</title>
        <authorList>
            <person name="Giordano R."/>
            <person name="Donthu R.K."/>
            <person name="Hernandez A.G."/>
            <person name="Wright C.L."/>
            <person name="Zimin A.V."/>
        </authorList>
    </citation>
    <scope>NUCLEOTIDE SEQUENCE [LARGE SCALE GENOMIC DNA]</scope>
    <source>
        <tissue evidence="1">Whole aphids</tissue>
    </source>
</reference>
<proteinExistence type="predicted"/>
<gene>
    <name evidence="1" type="ORF">AGLY_016870</name>
</gene>
<keyword evidence="2" id="KW-1185">Reference proteome</keyword>
<dbReference type="EMBL" id="VYZN01000687">
    <property type="protein sequence ID" value="KAE9522761.1"/>
    <property type="molecule type" value="Genomic_DNA"/>
</dbReference>
<name>A0A6G0SYJ8_APHGL</name>
<dbReference type="OrthoDB" id="6577443at2759"/>
<sequence length="271" mass="31020">MTVTGKRVLGQLPELLIRLLIDDSQRSPVTSTQDVCQVRDRVFTVHGQVYRRISNDVVRNELMQPKYCELYFIESESANQMRMAQQPRTSPLLENLLTEWDSLLRQINPFAVPFEPDLVARMFHAKLKALMHDITVNRVFGNIAAYEDSKLLTADDVDNVLFAYLPELATERQQFDRVKSHMVHGPCGQLNRNSPCMLDNSCSKKYPKEYSEETVYVSDSGYPTYRRPNNELVANVRGPPVGNEFVVPYNPYLLVKYDAHINVEVCSTVAT</sequence>
<comment type="caution">
    <text evidence="1">The sequence shown here is derived from an EMBL/GenBank/DDBJ whole genome shotgun (WGS) entry which is preliminary data.</text>
</comment>
<protein>
    <submittedName>
        <fullName evidence="1">Uncharacterized protein</fullName>
    </submittedName>
</protein>
<evidence type="ECO:0000313" key="2">
    <source>
        <dbReference type="Proteomes" id="UP000475862"/>
    </source>
</evidence>
<evidence type="ECO:0000313" key="1">
    <source>
        <dbReference type="EMBL" id="KAE9522761.1"/>
    </source>
</evidence>